<evidence type="ECO:0000313" key="7">
    <source>
        <dbReference type="EMBL" id="PWI34021.1"/>
    </source>
</evidence>
<dbReference type="RefSeq" id="WP_109319273.1">
    <property type="nucleotide sequence ID" value="NZ_QFWT01000003.1"/>
</dbReference>
<feature type="transmembrane region" description="Helical" evidence="6">
    <location>
        <begin position="348"/>
        <end position="368"/>
    </location>
</feature>
<feature type="transmembrane region" description="Helical" evidence="6">
    <location>
        <begin position="210"/>
        <end position="231"/>
    </location>
</feature>
<dbReference type="NCBIfam" id="TIGR00785">
    <property type="entry name" value="dass"/>
    <property type="match status" value="1"/>
</dbReference>
<protein>
    <submittedName>
        <fullName evidence="7">Anion transporter</fullName>
    </submittedName>
</protein>
<feature type="transmembrane region" description="Helical" evidence="6">
    <location>
        <begin position="123"/>
        <end position="141"/>
    </location>
</feature>
<keyword evidence="8" id="KW-1185">Reference proteome</keyword>
<dbReference type="PANTHER" id="PTHR10283">
    <property type="entry name" value="SOLUTE CARRIER FAMILY 13 MEMBER"/>
    <property type="match status" value="1"/>
</dbReference>
<dbReference type="Pfam" id="PF00939">
    <property type="entry name" value="Na_sulph_symp"/>
    <property type="match status" value="1"/>
</dbReference>
<evidence type="ECO:0000313" key="8">
    <source>
        <dbReference type="Proteomes" id="UP000245362"/>
    </source>
</evidence>
<dbReference type="GO" id="GO:0015141">
    <property type="term" value="F:succinate transmembrane transporter activity"/>
    <property type="evidence" value="ECO:0007669"/>
    <property type="project" value="UniProtKB-ARBA"/>
</dbReference>
<feature type="transmembrane region" description="Helical" evidence="6">
    <location>
        <begin position="433"/>
        <end position="452"/>
    </location>
</feature>
<reference evidence="7 8" key="1">
    <citation type="submission" date="2018-05" db="EMBL/GenBank/DDBJ databases">
        <title>Vibrio limimaris sp. nov., isolated from marine sediment.</title>
        <authorList>
            <person name="Li C.-M."/>
        </authorList>
    </citation>
    <scope>NUCLEOTIDE SEQUENCE [LARGE SCALE GENOMIC DNA]</scope>
    <source>
        <strain evidence="7 8">E4404</strain>
    </source>
</reference>
<evidence type="ECO:0000256" key="2">
    <source>
        <dbReference type="ARBA" id="ARBA00022448"/>
    </source>
</evidence>
<keyword evidence="2" id="KW-0813">Transport</keyword>
<dbReference type="PANTHER" id="PTHR10283:SF82">
    <property type="entry name" value="SOLUTE CARRIER FAMILY 13 MEMBER 2"/>
    <property type="match status" value="1"/>
</dbReference>
<gene>
    <name evidence="7" type="ORF">DI392_07420</name>
</gene>
<keyword evidence="3 6" id="KW-0812">Transmembrane</keyword>
<evidence type="ECO:0000256" key="3">
    <source>
        <dbReference type="ARBA" id="ARBA00022692"/>
    </source>
</evidence>
<sequence>MSTLSVRNMSNRNALILFGDVALFVILLTSLPLEKDVVHGLSILIFVAILWLTEALHVSITALLVSVLAVFFDVFNTTEALSHFSNSVIFIFLGGFALASALHKQQIDKAIADQVLIAARGKMSVAVLMLFVVSACLSMWISNTATTAMMLPLVMGIMSKVDAKENHNTYLFVLLGIAYCASIGGIATLVGSPPNAIAAAEMKLSFTQWVALGLPVSLSLLPVAIGVVYFMTRPNLNYTFEIRHETLQWTTNRKLTLAIFMLTVCFWIFSKPINAMLGNFSKFDTLVAISAILMLGATRVVEWKDIERTTDWGVLLLFGGGICLSNVLKATGASVFLATQLSSLLNQVGVFVVLLAIIAFVVFLTEFASNTASAALLIPLFRPVAEVLGVSPLILTVIIAISASCAFMLPVATPPNALVFGSGFIQQKEMMRVGVVLNLICILILSMISYFFW</sequence>
<organism evidence="7 8">
    <name type="scientific">Vibrio albus</name>
    <dbReference type="NCBI Taxonomy" id="2200953"/>
    <lineage>
        <taxon>Bacteria</taxon>
        <taxon>Pseudomonadati</taxon>
        <taxon>Pseudomonadota</taxon>
        <taxon>Gammaproteobacteria</taxon>
        <taxon>Vibrionales</taxon>
        <taxon>Vibrionaceae</taxon>
        <taxon>Vibrio</taxon>
    </lineage>
</organism>
<feature type="transmembrane region" description="Helical" evidence="6">
    <location>
        <begin position="281"/>
        <end position="300"/>
    </location>
</feature>
<comment type="caution">
    <text evidence="7">The sequence shown here is derived from an EMBL/GenBank/DDBJ whole genome shotgun (WGS) entry which is preliminary data.</text>
</comment>
<evidence type="ECO:0000256" key="1">
    <source>
        <dbReference type="ARBA" id="ARBA00004141"/>
    </source>
</evidence>
<dbReference type="OrthoDB" id="9766267at2"/>
<dbReference type="InterPro" id="IPR001898">
    <property type="entry name" value="SLC13A/DASS"/>
</dbReference>
<dbReference type="EMBL" id="QFWT01000003">
    <property type="protein sequence ID" value="PWI34021.1"/>
    <property type="molecule type" value="Genomic_DNA"/>
</dbReference>
<proteinExistence type="predicted"/>
<evidence type="ECO:0000256" key="4">
    <source>
        <dbReference type="ARBA" id="ARBA00022989"/>
    </source>
</evidence>
<dbReference type="InterPro" id="IPR031312">
    <property type="entry name" value="Na/sul_symport_CS"/>
</dbReference>
<dbReference type="GO" id="GO:0005886">
    <property type="term" value="C:plasma membrane"/>
    <property type="evidence" value="ECO:0007669"/>
    <property type="project" value="TreeGrafter"/>
</dbReference>
<feature type="transmembrane region" description="Helical" evidence="6">
    <location>
        <begin position="312"/>
        <end position="336"/>
    </location>
</feature>
<dbReference type="Proteomes" id="UP000245362">
    <property type="component" value="Unassembled WGS sequence"/>
</dbReference>
<keyword evidence="4 6" id="KW-1133">Transmembrane helix</keyword>
<keyword evidence="5 6" id="KW-0472">Membrane</keyword>
<name>A0A2U3BB56_9VIBR</name>
<feature type="transmembrane region" description="Helical" evidence="6">
    <location>
        <begin position="170"/>
        <end position="190"/>
    </location>
</feature>
<dbReference type="CDD" id="cd01115">
    <property type="entry name" value="SLC13_permease"/>
    <property type="match status" value="1"/>
</dbReference>
<feature type="transmembrane region" description="Helical" evidence="6">
    <location>
        <begin position="388"/>
        <end position="412"/>
    </location>
</feature>
<dbReference type="AlphaFoldDB" id="A0A2U3BB56"/>
<evidence type="ECO:0000256" key="5">
    <source>
        <dbReference type="ARBA" id="ARBA00023136"/>
    </source>
</evidence>
<dbReference type="PROSITE" id="PS01271">
    <property type="entry name" value="NA_SULFATE"/>
    <property type="match status" value="1"/>
</dbReference>
<evidence type="ECO:0000256" key="6">
    <source>
        <dbReference type="SAM" id="Phobius"/>
    </source>
</evidence>
<feature type="transmembrane region" description="Helical" evidence="6">
    <location>
        <begin position="43"/>
        <end position="72"/>
    </location>
</feature>
<comment type="subcellular location">
    <subcellularLocation>
        <location evidence="1">Membrane</location>
        <topology evidence="1">Multi-pass membrane protein</topology>
    </subcellularLocation>
</comment>
<feature type="transmembrane region" description="Helical" evidence="6">
    <location>
        <begin position="84"/>
        <end position="102"/>
    </location>
</feature>
<feature type="transmembrane region" description="Helical" evidence="6">
    <location>
        <begin position="251"/>
        <end position="269"/>
    </location>
</feature>
<accession>A0A2U3BB56</accession>
<feature type="transmembrane region" description="Helical" evidence="6">
    <location>
        <begin position="12"/>
        <end position="31"/>
    </location>
</feature>